<dbReference type="KEGG" id="rix:RO1_13580"/>
<evidence type="ECO:0000313" key="1">
    <source>
        <dbReference type="EMBL" id="CBL11987.1"/>
    </source>
</evidence>
<dbReference type="EMBL" id="FP929050">
    <property type="protein sequence ID" value="CBL11987.1"/>
    <property type="molecule type" value="Genomic_DNA"/>
</dbReference>
<protein>
    <submittedName>
        <fullName evidence="1">Uncharacterized protein</fullName>
    </submittedName>
</protein>
<dbReference type="HOGENOM" id="CLU_3410126_0_0_9"/>
<accession>D4KX97</accession>
<reference evidence="1 2" key="2">
    <citation type="submission" date="2010-03" db="EMBL/GenBank/DDBJ databases">
        <authorList>
            <person name="Pajon A."/>
        </authorList>
    </citation>
    <scope>NUCLEOTIDE SEQUENCE [LARGE SCALE GENOMIC DNA]</scope>
    <source>
        <strain evidence="1 2">XB6B4</strain>
    </source>
</reference>
<dbReference type="Proteomes" id="UP000008953">
    <property type="component" value="Chromosome"/>
</dbReference>
<name>D4KX97_9FIRM</name>
<sequence>MIGVLAADIRSRHRSWITNSCLIEKEEQI</sequence>
<dbReference type="AlphaFoldDB" id="D4KX97"/>
<proteinExistence type="predicted"/>
<evidence type="ECO:0000313" key="2">
    <source>
        <dbReference type="Proteomes" id="UP000008953"/>
    </source>
</evidence>
<reference evidence="1 2" key="1">
    <citation type="submission" date="2010-03" db="EMBL/GenBank/DDBJ databases">
        <title>The genome sequence of Roseburia intestinalis XB6B4.</title>
        <authorList>
            <consortium name="metaHIT consortium -- http://www.metahit.eu/"/>
            <person name="Pajon A."/>
            <person name="Turner K."/>
            <person name="Parkhill J."/>
            <person name="Bernalier A."/>
        </authorList>
    </citation>
    <scope>NUCLEOTIDE SEQUENCE [LARGE SCALE GENOMIC DNA]</scope>
    <source>
        <strain evidence="1 2">XB6B4</strain>
    </source>
</reference>
<gene>
    <name evidence="1" type="ORF">RO1_13580</name>
</gene>
<organism evidence="1 2">
    <name type="scientific">Roseburia intestinalis XB6B4</name>
    <dbReference type="NCBI Taxonomy" id="718255"/>
    <lineage>
        <taxon>Bacteria</taxon>
        <taxon>Bacillati</taxon>
        <taxon>Bacillota</taxon>
        <taxon>Clostridia</taxon>
        <taxon>Lachnospirales</taxon>
        <taxon>Lachnospiraceae</taxon>
        <taxon>Roseburia</taxon>
    </lineage>
</organism>